<dbReference type="HOGENOM" id="CLU_130200_0_0_1"/>
<dbReference type="InterPro" id="IPR019366">
    <property type="entry name" value="Clusterin-associated_protein-1"/>
</dbReference>
<reference evidence="8" key="3">
    <citation type="submission" date="2025-09" db="UniProtKB">
        <authorList>
            <consortium name="Ensembl"/>
        </authorList>
    </citation>
    <scope>IDENTIFICATION</scope>
</reference>
<dbReference type="Proteomes" id="UP000008672">
    <property type="component" value="Unassembled WGS sequence"/>
</dbReference>
<dbReference type="Bgee" id="ENSLACG00000007607">
    <property type="expression patterns" value="Expressed in pelvic fin and 6 other cell types or tissues"/>
</dbReference>
<feature type="compositionally biased region" description="Acidic residues" evidence="7">
    <location>
        <begin position="124"/>
        <end position="152"/>
    </location>
</feature>
<comment type="subcellular location">
    <subcellularLocation>
        <location evidence="1">Cell projection</location>
        <location evidence="1">Cilium</location>
    </subcellularLocation>
</comment>
<dbReference type="GeneTree" id="ENSGT00390000008957"/>
<evidence type="ECO:0000256" key="6">
    <source>
        <dbReference type="ARBA" id="ARBA00023273"/>
    </source>
</evidence>
<dbReference type="EMBL" id="AFYH01121896">
    <property type="status" value="NOT_ANNOTATED_CDS"/>
    <property type="molecule type" value="Genomic_DNA"/>
</dbReference>
<keyword evidence="5" id="KW-0969">Cilium</keyword>
<dbReference type="EMBL" id="AFYH01121895">
    <property type="status" value="NOT_ANNOTATED_CDS"/>
    <property type="molecule type" value="Genomic_DNA"/>
</dbReference>
<comment type="similarity">
    <text evidence="2">Belongs to the CLUAP1 family.</text>
</comment>
<proteinExistence type="inferred from homology"/>
<evidence type="ECO:0000313" key="8">
    <source>
        <dbReference type="Ensembl" id="ENSLACP00000008606.1"/>
    </source>
</evidence>
<keyword evidence="3" id="KW-0970">Cilium biogenesis/degradation</keyword>
<dbReference type="EMBL" id="AFYH01121900">
    <property type="status" value="NOT_ANNOTATED_CDS"/>
    <property type="molecule type" value="Genomic_DNA"/>
</dbReference>
<dbReference type="GO" id="GO:0005929">
    <property type="term" value="C:cilium"/>
    <property type="evidence" value="ECO:0007669"/>
    <property type="project" value="UniProtKB-SubCell"/>
</dbReference>
<dbReference type="Ensembl" id="ENSLACT00000008674.1">
    <property type="protein sequence ID" value="ENSLACP00000008606.1"/>
    <property type="gene ID" value="ENSLACG00000007607.2"/>
</dbReference>
<name>H3AG35_LATCH</name>
<dbReference type="GO" id="GO:0005815">
    <property type="term" value="C:microtubule organizing center"/>
    <property type="evidence" value="ECO:0007669"/>
    <property type="project" value="TreeGrafter"/>
</dbReference>
<dbReference type="AlphaFoldDB" id="H3AG35"/>
<dbReference type="EMBL" id="AFYH01121892">
    <property type="status" value="NOT_ANNOTATED_CDS"/>
    <property type="molecule type" value="Genomic_DNA"/>
</dbReference>
<organism evidence="8 9">
    <name type="scientific">Latimeria chalumnae</name>
    <name type="common">Coelacanth</name>
    <dbReference type="NCBI Taxonomy" id="7897"/>
    <lineage>
        <taxon>Eukaryota</taxon>
        <taxon>Metazoa</taxon>
        <taxon>Chordata</taxon>
        <taxon>Craniata</taxon>
        <taxon>Vertebrata</taxon>
        <taxon>Euteleostomi</taxon>
        <taxon>Coelacanthiformes</taxon>
        <taxon>Coelacanthidae</taxon>
        <taxon>Latimeria</taxon>
    </lineage>
</organism>
<evidence type="ECO:0000256" key="5">
    <source>
        <dbReference type="ARBA" id="ARBA00023069"/>
    </source>
</evidence>
<sequence length="177" mass="20217">HNLAFLEQQLDDYHRMEQERFEETENALRMMQNKLKEEEKRLMKSGAGNDDDSDIEIQEDGGSDSEMDEKRPSKPRPTREIPIHGRAGARIVGTMHGGDTEDEKQTRSAAHSQSGKKKKTTKDDSEDSEIDVDDDDEDDEDDNEDGEDDVDSMDMVPSKLNRSVRKPELLDESDNDF</sequence>
<dbReference type="EMBL" id="AFYH01121899">
    <property type="status" value="NOT_ANNOTATED_CDS"/>
    <property type="molecule type" value="Genomic_DNA"/>
</dbReference>
<evidence type="ECO:0000256" key="4">
    <source>
        <dbReference type="ARBA" id="ARBA00023054"/>
    </source>
</evidence>
<feature type="region of interest" description="Disordered" evidence="7">
    <location>
        <begin position="37"/>
        <end position="177"/>
    </location>
</feature>
<gene>
    <name evidence="8" type="primary">CLUAP1</name>
</gene>
<evidence type="ECO:0000256" key="3">
    <source>
        <dbReference type="ARBA" id="ARBA00022794"/>
    </source>
</evidence>
<evidence type="ECO:0000313" key="9">
    <source>
        <dbReference type="Proteomes" id="UP000008672"/>
    </source>
</evidence>
<protein>
    <submittedName>
        <fullName evidence="8">Clusterin associated protein 1</fullName>
    </submittedName>
</protein>
<accession>H3AG35</accession>
<evidence type="ECO:0000256" key="7">
    <source>
        <dbReference type="SAM" id="MobiDB-lite"/>
    </source>
</evidence>
<dbReference type="EMBL" id="AFYH01121894">
    <property type="status" value="NOT_ANNOTATED_CDS"/>
    <property type="molecule type" value="Genomic_DNA"/>
</dbReference>
<keyword evidence="4" id="KW-0175">Coiled coil</keyword>
<evidence type="ECO:0000256" key="2">
    <source>
        <dbReference type="ARBA" id="ARBA00008340"/>
    </source>
</evidence>
<feature type="compositionally biased region" description="Basic and acidic residues" evidence="7">
    <location>
        <begin position="68"/>
        <end position="83"/>
    </location>
</feature>
<dbReference type="EMBL" id="AFYH01121897">
    <property type="status" value="NOT_ANNOTATED_CDS"/>
    <property type="molecule type" value="Genomic_DNA"/>
</dbReference>
<dbReference type="GO" id="GO:0030992">
    <property type="term" value="C:intraciliary transport particle B"/>
    <property type="evidence" value="ECO:0007669"/>
    <property type="project" value="TreeGrafter"/>
</dbReference>
<keyword evidence="9" id="KW-1185">Reference proteome</keyword>
<dbReference type="EMBL" id="AFYH01121901">
    <property type="status" value="NOT_ANNOTATED_CDS"/>
    <property type="molecule type" value="Genomic_DNA"/>
</dbReference>
<evidence type="ECO:0000256" key="1">
    <source>
        <dbReference type="ARBA" id="ARBA00004138"/>
    </source>
</evidence>
<dbReference type="PANTHER" id="PTHR21547:SF0">
    <property type="entry name" value="CLUSTERIN-ASSOCIATED PROTEIN 1"/>
    <property type="match status" value="1"/>
</dbReference>
<dbReference type="EMBL" id="AFYH01121893">
    <property type="status" value="NOT_ANNOTATED_CDS"/>
    <property type="molecule type" value="Genomic_DNA"/>
</dbReference>
<dbReference type="PANTHER" id="PTHR21547">
    <property type="entry name" value="CLUSTERIN ASSOCIATED PROTEIN 1"/>
    <property type="match status" value="1"/>
</dbReference>
<dbReference type="EMBL" id="AFYH01121898">
    <property type="status" value="NOT_ANNOTATED_CDS"/>
    <property type="molecule type" value="Genomic_DNA"/>
</dbReference>
<feature type="compositionally biased region" description="Acidic residues" evidence="7">
    <location>
        <begin position="49"/>
        <end position="67"/>
    </location>
</feature>
<dbReference type="GO" id="GO:0060271">
    <property type="term" value="P:cilium assembly"/>
    <property type="evidence" value="ECO:0007669"/>
    <property type="project" value="TreeGrafter"/>
</dbReference>
<keyword evidence="6" id="KW-0966">Cell projection</keyword>
<reference evidence="9" key="1">
    <citation type="submission" date="2011-08" db="EMBL/GenBank/DDBJ databases">
        <title>The draft genome of Latimeria chalumnae.</title>
        <authorList>
            <person name="Di Palma F."/>
            <person name="Alfoldi J."/>
            <person name="Johnson J."/>
            <person name="Berlin A."/>
            <person name="Gnerre S."/>
            <person name="Jaffe D."/>
            <person name="MacCallum I."/>
            <person name="Young S."/>
            <person name="Walker B.J."/>
            <person name="Lander E."/>
            <person name="Lindblad-Toh K."/>
        </authorList>
    </citation>
    <scope>NUCLEOTIDE SEQUENCE [LARGE SCALE GENOMIC DNA]</scope>
    <source>
        <strain evidence="9">Wild caught</strain>
    </source>
</reference>
<reference evidence="8" key="2">
    <citation type="submission" date="2025-08" db="UniProtKB">
        <authorList>
            <consortium name="Ensembl"/>
        </authorList>
    </citation>
    <scope>IDENTIFICATION</scope>
</reference>